<dbReference type="Proteomes" id="UP000229115">
    <property type="component" value="Segment"/>
</dbReference>
<accession>A0A0S2MW13</accession>
<evidence type="ECO:0000313" key="2">
    <source>
        <dbReference type="Proteomes" id="UP000229115"/>
    </source>
</evidence>
<sequence length="118" mass="13611">METTKQDFVQEALEEEFLSQTPLIEKKEEPLVIQTNFEKSLELFKKIQFHKSGLKLIKDRLGNKCSYLSWTRNGNDYGIKAIISGKEIEVVLGGTPDDVGYEEYESLFEKLNVYGKEN</sequence>
<dbReference type="EMBL" id="KT962245">
    <property type="protein sequence ID" value="ALO80103.1"/>
    <property type="molecule type" value="Genomic_RNA"/>
</dbReference>
<name>A0A0S2MW13_9CAUD</name>
<organism evidence="1 2">
    <name type="scientific">Cellulophaga phage phi4:1_13</name>
    <dbReference type="NCBI Taxonomy" id="1747284"/>
    <lineage>
        <taxon>Viruses</taxon>
        <taxon>Duplodnaviria</taxon>
        <taxon>Heunggongvirae</taxon>
        <taxon>Uroviricota</taxon>
        <taxon>Caudoviricetes</taxon>
        <taxon>Lightbulbvirus</taxon>
        <taxon>Lightbulbvirus Cba41</taxon>
    </lineage>
</organism>
<reference evidence="1 2" key="1">
    <citation type="submission" date="2015-10" db="EMBL/GenBank/DDBJ databases">
        <title>Large-scale maps of variable infection efficiencies in aquatic Bacteriodetes phage-host model systems.</title>
        <authorList>
            <person name="Holmfeldt K."/>
            <person name="Solonenko N."/>
            <person name="Howard-Varona C."/>
            <person name="Moreno M."/>
            <person name="Malmstrom R.R."/>
            <person name="Blow M.J."/>
            <person name="Sullivan M.B."/>
        </authorList>
    </citation>
    <scope>NUCLEOTIDE SEQUENCE [LARGE SCALE GENOMIC DNA]</scope>
</reference>
<proteinExistence type="predicted"/>
<evidence type="ECO:0000313" key="1">
    <source>
        <dbReference type="EMBL" id="ALO80103.1"/>
    </source>
</evidence>
<gene>
    <name evidence="1" type="ORF">Phi4113_094</name>
</gene>
<protein>
    <submittedName>
        <fullName evidence="1">Uncharacterized protein</fullName>
    </submittedName>
</protein>